<evidence type="ECO:0000313" key="19">
    <source>
        <dbReference type="EMBL" id="OQO02035.1"/>
    </source>
</evidence>
<dbReference type="PANTHER" id="PTHR12729">
    <property type="entry name" value="TRNA(HIS) GUANYLYLTRANSFERASE-RELATED"/>
    <property type="match status" value="1"/>
</dbReference>
<reference evidence="20" key="1">
    <citation type="submission" date="2017-03" db="EMBL/GenBank/DDBJ databases">
        <title>Genomes of endolithic fungi from Antarctica.</title>
        <authorList>
            <person name="Coleine C."/>
            <person name="Masonjones S."/>
            <person name="Stajich J.E."/>
        </authorList>
    </citation>
    <scope>NUCLEOTIDE SEQUENCE [LARGE SCALE GENOMIC DNA]</scope>
    <source>
        <strain evidence="20">CCFEE 5527</strain>
    </source>
</reference>
<keyword evidence="7 14" id="KW-0548">Nucleotidyltransferase</keyword>
<dbReference type="OrthoDB" id="62560at2759"/>
<keyword evidence="11 14" id="KW-0342">GTP-binding</keyword>
<dbReference type="InterPro" id="IPR007537">
    <property type="entry name" value="tRNAHis_GuaTrfase_Thg1"/>
</dbReference>
<feature type="domain" description="Thg1 C-terminal" evidence="18">
    <location>
        <begin position="140"/>
        <end position="261"/>
    </location>
</feature>
<dbReference type="FunCoup" id="A0A1V8SS73">
    <property type="interactions" value="1362"/>
</dbReference>
<dbReference type="InterPro" id="IPR025845">
    <property type="entry name" value="Thg1_C_dom"/>
</dbReference>
<evidence type="ECO:0000256" key="12">
    <source>
        <dbReference type="ARBA" id="ARBA00032480"/>
    </source>
</evidence>
<dbReference type="PANTHER" id="PTHR12729:SF6">
    <property type="entry name" value="TRNA(HIS) GUANYLYLTRANSFERASE-RELATED"/>
    <property type="match status" value="1"/>
</dbReference>
<evidence type="ECO:0000256" key="4">
    <source>
        <dbReference type="ARBA" id="ARBA00015443"/>
    </source>
</evidence>
<keyword evidence="9 14" id="KW-0547">Nucleotide-binding</keyword>
<dbReference type="STRING" id="1507870.A0A1V8SS73"/>
<gene>
    <name evidence="19" type="ORF">B0A48_12508</name>
</gene>
<evidence type="ECO:0000256" key="3">
    <source>
        <dbReference type="ARBA" id="ARBA00012511"/>
    </source>
</evidence>
<evidence type="ECO:0000256" key="16">
    <source>
        <dbReference type="PIRSR" id="PIRSR028980-2"/>
    </source>
</evidence>
<dbReference type="Proteomes" id="UP000192596">
    <property type="component" value="Unassembled WGS sequence"/>
</dbReference>
<evidence type="ECO:0000256" key="1">
    <source>
        <dbReference type="ARBA" id="ARBA00002939"/>
    </source>
</evidence>
<organism evidence="19 20">
    <name type="scientific">Cryoendolithus antarcticus</name>
    <dbReference type="NCBI Taxonomy" id="1507870"/>
    <lineage>
        <taxon>Eukaryota</taxon>
        <taxon>Fungi</taxon>
        <taxon>Dikarya</taxon>
        <taxon>Ascomycota</taxon>
        <taxon>Pezizomycotina</taxon>
        <taxon>Dothideomycetes</taxon>
        <taxon>Dothideomycetidae</taxon>
        <taxon>Cladosporiales</taxon>
        <taxon>Cladosporiaceae</taxon>
        <taxon>Cryoendolithus</taxon>
    </lineage>
</organism>
<feature type="binding site" evidence="16">
    <location>
        <position position="29"/>
    </location>
    <ligand>
        <name>Mg(2+)</name>
        <dbReference type="ChEBI" id="CHEBI:18420"/>
        <label>2</label>
        <note>catalytic</note>
    </ligand>
</feature>
<feature type="binding site" evidence="15">
    <location>
        <begin position="75"/>
        <end position="76"/>
    </location>
    <ligand>
        <name>GTP</name>
        <dbReference type="ChEBI" id="CHEBI:37565"/>
    </ligand>
</feature>
<proteinExistence type="inferred from homology"/>
<dbReference type="Pfam" id="PF04446">
    <property type="entry name" value="Thg1"/>
    <property type="match status" value="1"/>
</dbReference>
<evidence type="ECO:0000256" key="14">
    <source>
        <dbReference type="PIRNR" id="PIRNR028980"/>
    </source>
</evidence>
<sequence length="283" mass="31874">MANSSFQYVRDFETSDPLAPSNWIVIRLDGRGFSKLTTKYSFTKPNDLRGLALLNAAALQVVKAFADVVIAYGQSDEYSFVLHESTTLFDRRAAKLATTFAATFTAEYCLLWSEHFPDQPLTRPWPSFDGRCVAYPKRNILRDYLSWRQADCHVNNLYNTTFWNLVQQGGMSQTDAEESLKGTLSGQKNEILYSKFSINYNNEPAICRKGTVMYRAYKTAPTNGAQLAQLDTRGSLSKTQLEKAKKRSAKAEIKVENVDLIGVPFWDARPYILAPSRGDSGDE</sequence>
<keyword evidence="5 14" id="KW-0808">Transferase</keyword>
<dbReference type="GO" id="GO:0000287">
    <property type="term" value="F:magnesium ion binding"/>
    <property type="evidence" value="ECO:0007669"/>
    <property type="project" value="UniProtKB-UniRule"/>
</dbReference>
<feature type="binding site" evidence="16">
    <location>
        <position position="29"/>
    </location>
    <ligand>
        <name>Mg(2+)</name>
        <dbReference type="ChEBI" id="CHEBI:18420"/>
        <label>1</label>
        <note>catalytic</note>
    </ligand>
</feature>
<keyword evidence="20" id="KW-1185">Reference proteome</keyword>
<dbReference type="Pfam" id="PF14413">
    <property type="entry name" value="Thg1C"/>
    <property type="match status" value="1"/>
</dbReference>
<feature type="binding site" evidence="16">
    <location>
        <position position="76"/>
    </location>
    <ligand>
        <name>Mg(2+)</name>
        <dbReference type="ChEBI" id="CHEBI:18420"/>
        <label>2</label>
        <note>catalytic</note>
    </ligand>
</feature>
<dbReference type="PIRSF" id="PIRSF028980">
    <property type="entry name" value="tRNAHis_guanylyltransferase"/>
    <property type="match status" value="1"/>
</dbReference>
<dbReference type="GO" id="GO:0005525">
    <property type="term" value="F:GTP binding"/>
    <property type="evidence" value="ECO:0007669"/>
    <property type="project" value="UniProtKB-UniRule"/>
</dbReference>
<dbReference type="AlphaFoldDB" id="A0A1V8SS73"/>
<evidence type="ECO:0000259" key="17">
    <source>
        <dbReference type="Pfam" id="PF04446"/>
    </source>
</evidence>
<evidence type="ECO:0000256" key="5">
    <source>
        <dbReference type="ARBA" id="ARBA00022679"/>
    </source>
</evidence>
<dbReference type="InterPro" id="IPR024956">
    <property type="entry name" value="tRNAHis_GuaTrfase_cat"/>
</dbReference>
<comment type="catalytic activity">
    <reaction evidence="13 14">
        <text>a 5'-end ribonucleotide-tRNA(His) + GTP + ATP + H2O = a 5'-end phospho-guanosine-ribonucleotide-tRNA(His) + AMP + 2 diphosphate + H(+)</text>
        <dbReference type="Rhea" id="RHEA:54564"/>
        <dbReference type="Rhea" id="RHEA-COMP:14193"/>
        <dbReference type="Rhea" id="RHEA-COMP:14917"/>
        <dbReference type="ChEBI" id="CHEBI:15377"/>
        <dbReference type="ChEBI" id="CHEBI:15378"/>
        <dbReference type="ChEBI" id="CHEBI:30616"/>
        <dbReference type="ChEBI" id="CHEBI:33019"/>
        <dbReference type="ChEBI" id="CHEBI:37565"/>
        <dbReference type="ChEBI" id="CHEBI:138282"/>
        <dbReference type="ChEBI" id="CHEBI:141847"/>
        <dbReference type="ChEBI" id="CHEBI:456215"/>
        <dbReference type="EC" id="2.7.7.79"/>
    </reaction>
</comment>
<comment type="cofactor">
    <cofactor evidence="16">
        <name>Mg(2+)</name>
        <dbReference type="ChEBI" id="CHEBI:18420"/>
    </cofactor>
    <text evidence="16">Binds 2 magnesium ions per subunit.</text>
</comment>
<dbReference type="GO" id="GO:0008193">
    <property type="term" value="F:tRNA guanylyltransferase activity"/>
    <property type="evidence" value="ECO:0007669"/>
    <property type="project" value="UniProtKB-UniRule"/>
</dbReference>
<evidence type="ECO:0000256" key="15">
    <source>
        <dbReference type="PIRSR" id="PIRSR028980-1"/>
    </source>
</evidence>
<keyword evidence="6 14" id="KW-0819">tRNA processing</keyword>
<dbReference type="Gene3D" id="3.30.70.3000">
    <property type="match status" value="1"/>
</dbReference>
<evidence type="ECO:0000259" key="18">
    <source>
        <dbReference type="Pfam" id="PF14413"/>
    </source>
</evidence>
<evidence type="ECO:0000256" key="13">
    <source>
        <dbReference type="ARBA" id="ARBA00047281"/>
    </source>
</evidence>
<name>A0A1V8SS73_9PEZI</name>
<feature type="domain" description="tRNAHis guanylyltransferase catalytic" evidence="17">
    <location>
        <begin position="6"/>
        <end position="136"/>
    </location>
</feature>
<evidence type="ECO:0000256" key="10">
    <source>
        <dbReference type="ARBA" id="ARBA00022842"/>
    </source>
</evidence>
<feature type="binding site" evidence="16">
    <location>
        <position position="30"/>
    </location>
    <ligand>
        <name>Mg(2+)</name>
        <dbReference type="ChEBI" id="CHEBI:18420"/>
        <label>1</label>
        <note>catalytic</note>
    </ligand>
</feature>
<dbReference type="InParanoid" id="A0A1V8SS73"/>
<dbReference type="InterPro" id="IPR038469">
    <property type="entry name" value="tRNAHis_GuaTrfase_Thg1_sf"/>
</dbReference>
<evidence type="ECO:0000313" key="20">
    <source>
        <dbReference type="Proteomes" id="UP000192596"/>
    </source>
</evidence>
<evidence type="ECO:0000256" key="9">
    <source>
        <dbReference type="ARBA" id="ARBA00022741"/>
    </source>
</evidence>
<keyword evidence="10 14" id="KW-0460">Magnesium</keyword>
<dbReference type="FunFam" id="3.30.70.3000:FF:000001">
    <property type="entry name" value="tRNA(His) guanylyltransferase"/>
    <property type="match status" value="1"/>
</dbReference>
<evidence type="ECO:0000256" key="7">
    <source>
        <dbReference type="ARBA" id="ARBA00022695"/>
    </source>
</evidence>
<evidence type="ECO:0000256" key="2">
    <source>
        <dbReference type="ARBA" id="ARBA00010113"/>
    </source>
</evidence>
<comment type="caution">
    <text evidence="19">The sequence shown here is derived from an EMBL/GenBank/DDBJ whole genome shotgun (WGS) entry which is preliminary data.</text>
</comment>
<accession>A0A1V8SS73</accession>
<protein>
    <recommendedName>
        <fullName evidence="4 14">tRNA(His) guanylyltransferase</fullName>
        <ecNumber evidence="3 14">2.7.7.79</ecNumber>
    </recommendedName>
    <alternativeName>
        <fullName evidence="12 14">tRNA-histidine guanylyltransferase</fullName>
    </alternativeName>
</protein>
<evidence type="ECO:0000256" key="6">
    <source>
        <dbReference type="ARBA" id="ARBA00022694"/>
    </source>
</evidence>
<feature type="binding site" evidence="16">
    <location>
        <position position="76"/>
    </location>
    <ligand>
        <name>Mg(2+)</name>
        <dbReference type="ChEBI" id="CHEBI:18420"/>
        <label>1</label>
        <note>catalytic</note>
    </ligand>
</feature>
<evidence type="ECO:0000256" key="8">
    <source>
        <dbReference type="ARBA" id="ARBA00022723"/>
    </source>
</evidence>
<comment type="function">
    <text evidence="1 14">Adds a GMP to the 5'-end of tRNA(His) after transcription and RNase P cleavage.</text>
</comment>
<dbReference type="EC" id="2.7.7.79" evidence="3 14"/>
<evidence type="ECO:0000256" key="11">
    <source>
        <dbReference type="ARBA" id="ARBA00023134"/>
    </source>
</evidence>
<dbReference type="EMBL" id="NAJO01000029">
    <property type="protein sequence ID" value="OQO02035.1"/>
    <property type="molecule type" value="Genomic_DNA"/>
</dbReference>
<comment type="similarity">
    <text evidence="2 14">Belongs to the tRNA(His) guanylyltransferase family.</text>
</comment>
<keyword evidence="8 14" id="KW-0479">Metal-binding</keyword>
<dbReference type="GO" id="GO:0006400">
    <property type="term" value="P:tRNA modification"/>
    <property type="evidence" value="ECO:0007669"/>
    <property type="project" value="UniProtKB-UniRule"/>
</dbReference>